<comment type="caution">
    <text evidence="1">The sequence shown here is derived from an EMBL/GenBank/DDBJ whole genome shotgun (WGS) entry which is preliminary data.</text>
</comment>
<evidence type="ECO:0000313" key="1">
    <source>
        <dbReference type="EMBL" id="GFO30797.1"/>
    </source>
</evidence>
<dbReference type="Proteomes" id="UP000735302">
    <property type="component" value="Unassembled WGS sequence"/>
</dbReference>
<accession>A0AAV4CHL9</accession>
<protein>
    <submittedName>
        <fullName evidence="1">Uncharacterized protein</fullName>
    </submittedName>
</protein>
<evidence type="ECO:0000313" key="2">
    <source>
        <dbReference type="Proteomes" id="UP000735302"/>
    </source>
</evidence>
<dbReference type="AlphaFoldDB" id="A0AAV4CHL9"/>
<gene>
    <name evidence="1" type="ORF">PoB_005730200</name>
</gene>
<name>A0AAV4CHL9_9GAST</name>
<keyword evidence="2" id="KW-1185">Reference proteome</keyword>
<reference evidence="1 2" key="1">
    <citation type="journal article" date="2021" name="Elife">
        <title>Chloroplast acquisition without the gene transfer in kleptoplastic sea slugs, Plakobranchus ocellatus.</title>
        <authorList>
            <person name="Maeda T."/>
            <person name="Takahashi S."/>
            <person name="Yoshida T."/>
            <person name="Shimamura S."/>
            <person name="Takaki Y."/>
            <person name="Nagai Y."/>
            <person name="Toyoda A."/>
            <person name="Suzuki Y."/>
            <person name="Arimoto A."/>
            <person name="Ishii H."/>
            <person name="Satoh N."/>
            <person name="Nishiyama T."/>
            <person name="Hasebe M."/>
            <person name="Maruyama T."/>
            <person name="Minagawa J."/>
            <person name="Obokata J."/>
            <person name="Shigenobu S."/>
        </authorList>
    </citation>
    <scope>NUCLEOTIDE SEQUENCE [LARGE SCALE GENOMIC DNA]</scope>
</reference>
<organism evidence="1 2">
    <name type="scientific">Plakobranchus ocellatus</name>
    <dbReference type="NCBI Taxonomy" id="259542"/>
    <lineage>
        <taxon>Eukaryota</taxon>
        <taxon>Metazoa</taxon>
        <taxon>Spiralia</taxon>
        <taxon>Lophotrochozoa</taxon>
        <taxon>Mollusca</taxon>
        <taxon>Gastropoda</taxon>
        <taxon>Heterobranchia</taxon>
        <taxon>Euthyneura</taxon>
        <taxon>Panpulmonata</taxon>
        <taxon>Sacoglossa</taxon>
        <taxon>Placobranchoidea</taxon>
        <taxon>Plakobranchidae</taxon>
        <taxon>Plakobranchus</taxon>
    </lineage>
</organism>
<sequence length="121" mass="13869">MSTFWDTEERREKKNLRNAEKRKEIELVKLRVQAAGIEAVSEANSTDGTDAQAKLPKCPNFVDKKVELSDTKETYVDLRVLFEREHFMDVCPVDMAVIMMEKVLCEQASVGKEADLYVLAR</sequence>
<dbReference type="EMBL" id="BLXT01006265">
    <property type="protein sequence ID" value="GFO30797.1"/>
    <property type="molecule type" value="Genomic_DNA"/>
</dbReference>
<proteinExistence type="predicted"/>